<reference evidence="8 9" key="1">
    <citation type="submission" date="2019-02" db="EMBL/GenBank/DDBJ databases">
        <title>Genome sequencing of the rare red list fungi Bondarzewia mesenterica.</title>
        <authorList>
            <person name="Buettner E."/>
            <person name="Kellner H."/>
        </authorList>
    </citation>
    <scope>NUCLEOTIDE SEQUENCE [LARGE SCALE GENOMIC DNA]</scope>
    <source>
        <strain evidence="8 9">DSM 108281</strain>
    </source>
</reference>
<evidence type="ECO:0000256" key="5">
    <source>
        <dbReference type="SAM" id="MobiDB-lite"/>
    </source>
</evidence>
<keyword evidence="2 4" id="KW-0863">Zinc-finger</keyword>
<dbReference type="SMART" id="SM00547">
    <property type="entry name" value="ZnF_RBZ"/>
    <property type="match status" value="1"/>
</dbReference>
<comment type="caution">
    <text evidence="8">The sequence shown here is derived from an EMBL/GenBank/DDBJ whole genome shotgun (WGS) entry which is preliminary data.</text>
</comment>
<keyword evidence="3" id="KW-0862">Zinc</keyword>
<proteinExistence type="predicted"/>
<dbReference type="GO" id="GO:0008270">
    <property type="term" value="F:zinc ion binding"/>
    <property type="evidence" value="ECO:0007669"/>
    <property type="project" value="UniProtKB-KW"/>
</dbReference>
<dbReference type="GO" id="GO:0006281">
    <property type="term" value="P:DNA repair"/>
    <property type="evidence" value="ECO:0007669"/>
    <property type="project" value="TreeGrafter"/>
</dbReference>
<accession>A0A4S4MC45</accession>
<dbReference type="GO" id="GO:0005634">
    <property type="term" value="C:nucleus"/>
    <property type="evidence" value="ECO:0007669"/>
    <property type="project" value="TreeGrafter"/>
</dbReference>
<dbReference type="Gene3D" id="4.10.1060.10">
    <property type="entry name" value="Zinc finger, RanBP2-type"/>
    <property type="match status" value="1"/>
</dbReference>
<organism evidence="8 9">
    <name type="scientific">Bondarzewia mesenterica</name>
    <dbReference type="NCBI Taxonomy" id="1095465"/>
    <lineage>
        <taxon>Eukaryota</taxon>
        <taxon>Fungi</taxon>
        <taxon>Dikarya</taxon>
        <taxon>Basidiomycota</taxon>
        <taxon>Agaricomycotina</taxon>
        <taxon>Agaricomycetes</taxon>
        <taxon>Russulales</taxon>
        <taxon>Bondarzewiaceae</taxon>
        <taxon>Bondarzewia</taxon>
    </lineage>
</organism>
<dbReference type="InterPro" id="IPR036443">
    <property type="entry name" value="Znf_RanBP2_sf"/>
</dbReference>
<feature type="compositionally biased region" description="Polar residues" evidence="5">
    <location>
        <begin position="269"/>
        <end position="288"/>
    </location>
</feature>
<evidence type="ECO:0000313" key="9">
    <source>
        <dbReference type="Proteomes" id="UP000310158"/>
    </source>
</evidence>
<dbReference type="PROSITE" id="PS50199">
    <property type="entry name" value="ZF_RANBP2_2"/>
    <property type="match status" value="1"/>
</dbReference>
<feature type="domain" description="WLM" evidence="7">
    <location>
        <begin position="1"/>
        <end position="199"/>
    </location>
</feature>
<dbReference type="PANTHER" id="PTHR46622">
    <property type="entry name" value="DNA-DEPENDENT METALLOPROTEASE WSS1"/>
    <property type="match status" value="1"/>
</dbReference>
<dbReference type="Pfam" id="PF08325">
    <property type="entry name" value="WLM"/>
    <property type="match status" value="1"/>
</dbReference>
<evidence type="ECO:0000256" key="3">
    <source>
        <dbReference type="ARBA" id="ARBA00022833"/>
    </source>
</evidence>
<dbReference type="AlphaFoldDB" id="A0A4S4MC45"/>
<dbReference type="PANTHER" id="PTHR46622:SF1">
    <property type="entry name" value="DNA-DEPENDENT METALLOPROTEASE WSS1"/>
    <property type="match status" value="1"/>
</dbReference>
<gene>
    <name evidence="8" type="ORF">EW146_g814</name>
</gene>
<sequence length="370" mass="40413">MSEVFVQSFEHLKGRPKDERALPLLQKIASLVKPIMRKHSWKLPVLAEFFPESPNLLGLNINHGQKILIRLRPAHAPDTFLPEDDILHTMLHELTHNVHGPHDEKFYKFLTDLEEEYDALKRSGYAGEGFHSKGKRLGTGLSHDLPPHLARQRALEAAEKRRKVSSVLSGGGKLGGGSLARSGLSPRQLAALAAERRARDAKACGSGALAEQEAQKASKESVKHDAIDLTEDSDSDDVIFVDDFTPIPGSSQVAIPQSEKVASAPALAQSRNSQTSSPRARSSPTAQRPATFRSMPPARTSPTEKIWSCSVCTLINEPLAFQCEACMTPRAQPQEPSLGWMCGVCGEQGIDHQFWTCNFCGSVKTESVVG</sequence>
<evidence type="ECO:0000256" key="4">
    <source>
        <dbReference type="PROSITE-ProRule" id="PRU00322"/>
    </source>
</evidence>
<keyword evidence="9" id="KW-1185">Reference proteome</keyword>
<dbReference type="SUPFAM" id="SSF90209">
    <property type="entry name" value="Ran binding protein zinc finger-like"/>
    <property type="match status" value="1"/>
</dbReference>
<dbReference type="PROSITE" id="PS51397">
    <property type="entry name" value="WLM"/>
    <property type="match status" value="1"/>
</dbReference>
<dbReference type="Pfam" id="PF00641">
    <property type="entry name" value="Zn_ribbon_RanBP"/>
    <property type="match status" value="1"/>
</dbReference>
<dbReference type="Proteomes" id="UP000310158">
    <property type="component" value="Unassembled WGS sequence"/>
</dbReference>
<dbReference type="InterPro" id="IPR013536">
    <property type="entry name" value="WLM_dom"/>
</dbReference>
<evidence type="ECO:0000256" key="2">
    <source>
        <dbReference type="ARBA" id="ARBA00022771"/>
    </source>
</evidence>
<evidence type="ECO:0000259" key="7">
    <source>
        <dbReference type="PROSITE" id="PS51397"/>
    </source>
</evidence>
<dbReference type="InterPro" id="IPR053000">
    <property type="entry name" value="WSS1-like_metalloprotease"/>
</dbReference>
<dbReference type="GO" id="GO:0008237">
    <property type="term" value="F:metallopeptidase activity"/>
    <property type="evidence" value="ECO:0007669"/>
    <property type="project" value="TreeGrafter"/>
</dbReference>
<feature type="region of interest" description="Disordered" evidence="5">
    <location>
        <begin position="251"/>
        <end position="302"/>
    </location>
</feature>
<evidence type="ECO:0008006" key="10">
    <source>
        <dbReference type="Google" id="ProtNLM"/>
    </source>
</evidence>
<dbReference type="PROSITE" id="PS01358">
    <property type="entry name" value="ZF_RANBP2_1"/>
    <property type="match status" value="1"/>
</dbReference>
<dbReference type="EMBL" id="SGPL01000018">
    <property type="protein sequence ID" value="THH20610.1"/>
    <property type="molecule type" value="Genomic_DNA"/>
</dbReference>
<name>A0A4S4MC45_9AGAM</name>
<protein>
    <recommendedName>
        <fullName evidence="10">WLM domain-containing protein</fullName>
    </recommendedName>
</protein>
<feature type="domain" description="RanBP2-type" evidence="6">
    <location>
        <begin position="303"/>
        <end position="332"/>
    </location>
</feature>
<evidence type="ECO:0000259" key="6">
    <source>
        <dbReference type="PROSITE" id="PS50199"/>
    </source>
</evidence>
<evidence type="ECO:0000313" key="8">
    <source>
        <dbReference type="EMBL" id="THH20610.1"/>
    </source>
</evidence>
<dbReference type="InterPro" id="IPR001876">
    <property type="entry name" value="Znf_RanBP2"/>
</dbReference>
<keyword evidence="1" id="KW-0479">Metal-binding</keyword>
<evidence type="ECO:0000256" key="1">
    <source>
        <dbReference type="ARBA" id="ARBA00022723"/>
    </source>
</evidence>
<dbReference type="OrthoDB" id="261960at2759"/>